<dbReference type="EMBL" id="JBCLYO010000070">
    <property type="protein sequence ID" value="KAL0073560.1"/>
    <property type="molecule type" value="Genomic_DNA"/>
</dbReference>
<keyword evidence="4" id="KW-1185">Reference proteome</keyword>
<accession>A0ABR3AH56</accession>
<dbReference type="Proteomes" id="UP001448207">
    <property type="component" value="Unassembled WGS sequence"/>
</dbReference>
<dbReference type="EMBL" id="JBCLYO010000027">
    <property type="protein sequence ID" value="KAL0077454.1"/>
    <property type="molecule type" value="Genomic_DNA"/>
</dbReference>
<gene>
    <name evidence="3" type="ORF">J3Q64DRAFT_1825082</name>
    <name evidence="2" type="ORF">J3Q64DRAFT_1826689</name>
</gene>
<sequence length="141" mass="15891">MPTSFCGLANVRAIIQYVKPSAGACYYIGIYQNIFLVGLFDSINLLISSTLAWTLLILRVIVTIVVIQDILYSPCLQCRYHKRNFTISIYIYVIASSDFDNEPDPARQYNVYLNGKKLICLAATIYGSANPLRRYSVCSLD</sequence>
<feature type="transmembrane region" description="Helical" evidence="1">
    <location>
        <begin position="53"/>
        <end position="72"/>
    </location>
</feature>
<evidence type="ECO:0000256" key="1">
    <source>
        <dbReference type="SAM" id="Phobius"/>
    </source>
</evidence>
<comment type="caution">
    <text evidence="2">The sequence shown here is derived from an EMBL/GenBank/DDBJ whole genome shotgun (WGS) entry which is preliminary data.</text>
</comment>
<keyword evidence="1" id="KW-0472">Membrane</keyword>
<organism evidence="2 4">
    <name type="scientific">Phycomyces blakesleeanus</name>
    <dbReference type="NCBI Taxonomy" id="4837"/>
    <lineage>
        <taxon>Eukaryota</taxon>
        <taxon>Fungi</taxon>
        <taxon>Fungi incertae sedis</taxon>
        <taxon>Mucoromycota</taxon>
        <taxon>Mucoromycotina</taxon>
        <taxon>Mucoromycetes</taxon>
        <taxon>Mucorales</taxon>
        <taxon>Phycomycetaceae</taxon>
        <taxon>Phycomyces</taxon>
    </lineage>
</organism>
<evidence type="ECO:0000313" key="3">
    <source>
        <dbReference type="EMBL" id="KAL0077454.1"/>
    </source>
</evidence>
<reference evidence="2 4" key="1">
    <citation type="submission" date="2024-04" db="EMBL/GenBank/DDBJ databases">
        <title>Symmetric and asymmetric DNA N6-adenine methylation regulates different biological responses in Mucorales.</title>
        <authorList>
            <consortium name="Lawrence Berkeley National Laboratory"/>
            <person name="Lax C."/>
            <person name="Mondo S.J."/>
            <person name="Osorio-Concepcion M."/>
            <person name="Muszewska A."/>
            <person name="Corrochano-Luque M."/>
            <person name="Gutierrez G."/>
            <person name="Riley R."/>
            <person name="Lipzen A."/>
            <person name="Guo J."/>
            <person name="Hundley H."/>
            <person name="Amirebrahimi M."/>
            <person name="Ng V."/>
            <person name="Lorenzo-Gutierrez D."/>
            <person name="Binder U."/>
            <person name="Yang J."/>
            <person name="Song Y."/>
            <person name="Canovas D."/>
            <person name="Navarro E."/>
            <person name="Freitag M."/>
            <person name="Gabaldon T."/>
            <person name="Grigoriev I.V."/>
            <person name="Corrochano L.M."/>
            <person name="Nicolas F.E."/>
            <person name="Garre V."/>
        </authorList>
    </citation>
    <scope>NUCLEOTIDE SEQUENCE [LARGE SCALE GENOMIC DNA]</scope>
    <source>
        <strain evidence="2 4">L51</strain>
    </source>
</reference>
<name>A0ABR3AH56_PHYBL</name>
<proteinExistence type="predicted"/>
<evidence type="ECO:0000313" key="2">
    <source>
        <dbReference type="EMBL" id="KAL0073560.1"/>
    </source>
</evidence>
<keyword evidence="1" id="KW-1133">Transmembrane helix</keyword>
<evidence type="ECO:0000313" key="4">
    <source>
        <dbReference type="Proteomes" id="UP001448207"/>
    </source>
</evidence>
<protein>
    <submittedName>
        <fullName evidence="2">Uncharacterized protein</fullName>
    </submittedName>
</protein>
<keyword evidence="1" id="KW-0812">Transmembrane</keyword>
<feature type="transmembrane region" description="Helical" evidence="1">
    <location>
        <begin position="24"/>
        <end position="47"/>
    </location>
</feature>